<gene>
    <name evidence="1" type="ORF">GCM10022254_39880</name>
</gene>
<evidence type="ECO:0000313" key="2">
    <source>
        <dbReference type="Proteomes" id="UP001501710"/>
    </source>
</evidence>
<keyword evidence="2" id="KW-1185">Reference proteome</keyword>
<name>A0ABP8C7C0_9ACTN</name>
<comment type="caution">
    <text evidence="1">The sequence shown here is derived from an EMBL/GenBank/DDBJ whole genome shotgun (WGS) entry which is preliminary data.</text>
</comment>
<proteinExistence type="predicted"/>
<organism evidence="1 2">
    <name type="scientific">Actinomadura meridiana</name>
    <dbReference type="NCBI Taxonomy" id="559626"/>
    <lineage>
        <taxon>Bacteria</taxon>
        <taxon>Bacillati</taxon>
        <taxon>Actinomycetota</taxon>
        <taxon>Actinomycetes</taxon>
        <taxon>Streptosporangiales</taxon>
        <taxon>Thermomonosporaceae</taxon>
        <taxon>Actinomadura</taxon>
    </lineage>
</organism>
<sequence length="102" mass="11287">MLHLKHPSQEYTLKAVRVCMVWRMARINITLPDELAATLQGLAEEKKIASVSGFLADGARLKLAFLRDASTIDDLFGPPTPDEQAMVDRLVENGAPNRRDVA</sequence>
<protein>
    <submittedName>
        <fullName evidence="1">Uncharacterized protein</fullName>
    </submittedName>
</protein>
<dbReference type="EMBL" id="BAABAS010000011">
    <property type="protein sequence ID" value="GAA4234618.1"/>
    <property type="molecule type" value="Genomic_DNA"/>
</dbReference>
<evidence type="ECO:0000313" key="1">
    <source>
        <dbReference type="EMBL" id="GAA4234618.1"/>
    </source>
</evidence>
<accession>A0ABP8C7C0</accession>
<reference evidence="2" key="1">
    <citation type="journal article" date="2019" name="Int. J. Syst. Evol. Microbiol.">
        <title>The Global Catalogue of Microorganisms (GCM) 10K type strain sequencing project: providing services to taxonomists for standard genome sequencing and annotation.</title>
        <authorList>
            <consortium name="The Broad Institute Genomics Platform"/>
            <consortium name="The Broad Institute Genome Sequencing Center for Infectious Disease"/>
            <person name="Wu L."/>
            <person name="Ma J."/>
        </authorList>
    </citation>
    <scope>NUCLEOTIDE SEQUENCE [LARGE SCALE GENOMIC DNA]</scope>
    <source>
        <strain evidence="2">JCM 17440</strain>
    </source>
</reference>
<dbReference type="CDD" id="cd22231">
    <property type="entry name" value="RHH_NikR_HicB-like"/>
    <property type="match status" value="1"/>
</dbReference>
<dbReference type="Proteomes" id="UP001501710">
    <property type="component" value="Unassembled WGS sequence"/>
</dbReference>